<evidence type="ECO:0000313" key="2">
    <source>
        <dbReference type="EMBL" id="CUS43031.1"/>
    </source>
</evidence>
<keyword evidence="1" id="KW-1133">Transmembrane helix</keyword>
<feature type="transmembrane region" description="Helical" evidence="1">
    <location>
        <begin position="50"/>
        <end position="73"/>
    </location>
</feature>
<dbReference type="EMBL" id="CZQC01000073">
    <property type="protein sequence ID" value="CUS43031.1"/>
    <property type="molecule type" value="Genomic_DNA"/>
</dbReference>
<gene>
    <name evidence="2" type="ORF">MGWOODY_Tha381</name>
</gene>
<proteinExistence type="predicted"/>
<dbReference type="AlphaFoldDB" id="A0A160TFU0"/>
<feature type="transmembrane region" description="Helical" evidence="1">
    <location>
        <begin position="20"/>
        <end position="38"/>
    </location>
</feature>
<reference evidence="2" key="1">
    <citation type="submission" date="2015-10" db="EMBL/GenBank/DDBJ databases">
        <authorList>
            <person name="Gilbert D.G."/>
        </authorList>
    </citation>
    <scope>NUCLEOTIDE SEQUENCE</scope>
</reference>
<keyword evidence="1" id="KW-0812">Transmembrane</keyword>
<evidence type="ECO:0000256" key="1">
    <source>
        <dbReference type="SAM" id="Phobius"/>
    </source>
</evidence>
<sequence length="86" mass="9414">MDWRSILKQQMHNDRRYLGLFVWGAVGFFAGLGIVIGADRLLLPSWQQEMAALAGLALASIGGLAALIGYIALSLFRILRISNPND</sequence>
<keyword evidence="1" id="KW-0472">Membrane</keyword>
<name>A0A160TFU0_9ZZZZ</name>
<organism evidence="2">
    <name type="scientific">hydrothermal vent metagenome</name>
    <dbReference type="NCBI Taxonomy" id="652676"/>
    <lineage>
        <taxon>unclassified sequences</taxon>
        <taxon>metagenomes</taxon>
        <taxon>ecological metagenomes</taxon>
    </lineage>
</organism>
<protein>
    <submittedName>
        <fullName evidence="2">Uncharacterized protein</fullName>
    </submittedName>
</protein>
<accession>A0A160TFU0</accession>